<name>A0A3B0YM15_9ZZZZ</name>
<evidence type="ECO:0000259" key="1">
    <source>
        <dbReference type="Pfam" id="PF12728"/>
    </source>
</evidence>
<proteinExistence type="predicted"/>
<gene>
    <name evidence="2" type="ORF">MNBD_GAMMA12-1542</name>
</gene>
<sequence length="153" mass="17498">MNMINSATKLPTQDQMEIAKDSSRILAKYTKAKRVRLKIQGDQDELEELILPEYVLEALLDILVEISRGNAFSIIPVHAQLSTQEAANILNVSRPFLVSLLEDKKIPYHKVGTHRRVLAKDLFFYKKQIDKDRLKTLEELTALSQELGMGYDD</sequence>
<evidence type="ECO:0000313" key="2">
    <source>
        <dbReference type="EMBL" id="VAW77173.1"/>
    </source>
</evidence>
<accession>A0A3B0YM15</accession>
<dbReference type="InterPro" id="IPR041657">
    <property type="entry name" value="HTH_17"/>
</dbReference>
<reference evidence="2" key="1">
    <citation type="submission" date="2018-06" db="EMBL/GenBank/DDBJ databases">
        <authorList>
            <person name="Zhirakovskaya E."/>
        </authorList>
    </citation>
    <scope>NUCLEOTIDE SEQUENCE</scope>
</reference>
<organism evidence="2">
    <name type="scientific">hydrothermal vent metagenome</name>
    <dbReference type="NCBI Taxonomy" id="652676"/>
    <lineage>
        <taxon>unclassified sequences</taxon>
        <taxon>metagenomes</taxon>
        <taxon>ecological metagenomes</taxon>
    </lineage>
</organism>
<dbReference type="Pfam" id="PF12728">
    <property type="entry name" value="HTH_17"/>
    <property type="match status" value="1"/>
</dbReference>
<dbReference type="AlphaFoldDB" id="A0A3B0YM15"/>
<protein>
    <submittedName>
        <fullName evidence="2">Excisionase domain protein</fullName>
    </submittedName>
</protein>
<dbReference type="InterPro" id="IPR010093">
    <property type="entry name" value="SinI_DNA-bd"/>
</dbReference>
<dbReference type="NCBIfam" id="TIGR01764">
    <property type="entry name" value="excise"/>
    <property type="match status" value="1"/>
</dbReference>
<dbReference type="GO" id="GO:0003677">
    <property type="term" value="F:DNA binding"/>
    <property type="evidence" value="ECO:0007669"/>
    <property type="project" value="InterPro"/>
</dbReference>
<dbReference type="EMBL" id="UOFL01000121">
    <property type="protein sequence ID" value="VAW77173.1"/>
    <property type="molecule type" value="Genomic_DNA"/>
</dbReference>
<feature type="domain" description="Helix-turn-helix" evidence="1">
    <location>
        <begin position="81"/>
        <end position="122"/>
    </location>
</feature>